<dbReference type="InterPro" id="IPR000742">
    <property type="entry name" value="EGF"/>
</dbReference>
<evidence type="ECO:0000256" key="8">
    <source>
        <dbReference type="ARBA" id="ARBA00022801"/>
    </source>
</evidence>
<comment type="caution">
    <text evidence="19">Lacks conserved residue(s) required for the propagation of feature annotation.</text>
</comment>
<keyword evidence="12" id="KW-0735">Signal-anchor</keyword>
<keyword evidence="26" id="KW-1185">Reference proteome</keyword>
<evidence type="ECO:0000259" key="23">
    <source>
        <dbReference type="PROSITE" id="PS01180"/>
    </source>
</evidence>
<keyword evidence="4" id="KW-0245">EGF-like domain</keyword>
<dbReference type="InterPro" id="IPR036286">
    <property type="entry name" value="LexA/Signal_pep-like_sf"/>
</dbReference>
<dbReference type="SUPFAM" id="SSF50249">
    <property type="entry name" value="Nucleic acid-binding proteins"/>
    <property type="match status" value="1"/>
</dbReference>
<keyword evidence="16" id="KW-1015">Disulfide bond</keyword>
<dbReference type="SUPFAM" id="SSF54791">
    <property type="entry name" value="Eukaryotic type KH-domain (KH-domain type I)"/>
    <property type="match status" value="1"/>
</dbReference>
<comment type="subcellular location">
    <subcellularLocation>
        <location evidence="2">Endoplasmic reticulum membrane</location>
        <topology evidence="2">Single-pass type II membrane protein</topology>
    </subcellularLocation>
</comment>
<dbReference type="InterPro" id="IPR000859">
    <property type="entry name" value="CUB_dom"/>
</dbReference>
<dbReference type="PROSITE" id="PS00022">
    <property type="entry name" value="EGF_1"/>
    <property type="match status" value="1"/>
</dbReference>
<keyword evidence="9" id="KW-0256">Endoplasmic reticulum</keyword>
<evidence type="ECO:0000256" key="3">
    <source>
        <dbReference type="ARBA" id="ARBA00011035"/>
    </source>
</evidence>
<keyword evidence="7 20" id="KW-0479">Metal-binding</keyword>
<keyword evidence="8 21" id="KW-0378">Hydrolase</keyword>
<dbReference type="Pfam" id="PF00090">
    <property type="entry name" value="TSP_1"/>
    <property type="match status" value="1"/>
</dbReference>
<dbReference type="PROSITE" id="PS00761">
    <property type="entry name" value="SPASE_I_3"/>
    <property type="match status" value="1"/>
</dbReference>
<evidence type="ECO:0000256" key="7">
    <source>
        <dbReference type="ARBA" id="ARBA00022723"/>
    </source>
</evidence>
<dbReference type="NCBIfam" id="TIGR02228">
    <property type="entry name" value="sigpep_I_arch"/>
    <property type="match status" value="1"/>
</dbReference>
<dbReference type="Pfam" id="PF15985">
    <property type="entry name" value="KH_6"/>
    <property type="match status" value="1"/>
</dbReference>
<evidence type="ECO:0000256" key="21">
    <source>
        <dbReference type="RuleBase" id="RU361183"/>
    </source>
</evidence>
<dbReference type="CDD" id="cd22526">
    <property type="entry name" value="KH-I_Rrp40"/>
    <property type="match status" value="1"/>
</dbReference>
<dbReference type="InterPro" id="IPR036383">
    <property type="entry name" value="TSP1_rpt_sf"/>
</dbReference>
<dbReference type="Pfam" id="PF00431">
    <property type="entry name" value="CUB"/>
    <property type="match status" value="1"/>
</dbReference>
<dbReference type="STRING" id="268474.A0A0V1M8P2"/>
<dbReference type="PROSITE" id="PS01180">
    <property type="entry name" value="CUB"/>
    <property type="match status" value="1"/>
</dbReference>
<accession>A0A0V1M8P2</accession>
<dbReference type="PANTHER" id="PTHR10806">
    <property type="entry name" value="SIGNAL PEPTIDASE COMPLEX CATALYTIC SUBUNIT SEC11"/>
    <property type="match status" value="1"/>
</dbReference>
<dbReference type="InterPro" id="IPR019756">
    <property type="entry name" value="Pept_S26A_signal_pept_1_Ser-AS"/>
</dbReference>
<dbReference type="GO" id="GO:0008270">
    <property type="term" value="F:zinc ion binding"/>
    <property type="evidence" value="ECO:0007669"/>
    <property type="project" value="UniProtKB-UniRule"/>
</dbReference>
<keyword evidence="5 21" id="KW-0645">Protease</keyword>
<evidence type="ECO:0000313" key="26">
    <source>
        <dbReference type="Proteomes" id="UP000054843"/>
    </source>
</evidence>
<dbReference type="InterPro" id="IPR049469">
    <property type="entry name" value="RRP40_KH-I"/>
</dbReference>
<dbReference type="InterPro" id="IPR001733">
    <property type="entry name" value="Peptidase_S26B"/>
</dbReference>
<dbReference type="GO" id="GO:0005787">
    <property type="term" value="C:signal peptidase complex"/>
    <property type="evidence" value="ECO:0007669"/>
    <property type="project" value="UniProtKB-ARBA"/>
</dbReference>
<feature type="binding site" evidence="20">
    <location>
        <position position="376"/>
    </location>
    <ligand>
        <name>Zn(2+)</name>
        <dbReference type="ChEBI" id="CHEBI:29105"/>
        <note>catalytic</note>
    </ligand>
</feature>
<dbReference type="FunFam" id="2.10.109.10:FF:000003">
    <property type="entry name" value="Signal peptidase complex catalytic subunit SEC11"/>
    <property type="match status" value="1"/>
</dbReference>
<dbReference type="PROSITE" id="PS01186">
    <property type="entry name" value="EGF_2"/>
    <property type="match status" value="1"/>
</dbReference>
<evidence type="ECO:0000256" key="22">
    <source>
        <dbReference type="SAM" id="MobiDB-lite"/>
    </source>
</evidence>
<dbReference type="InterPro" id="IPR036612">
    <property type="entry name" value="KH_dom_type_1_sf"/>
</dbReference>
<dbReference type="InterPro" id="IPR004088">
    <property type="entry name" value="KH_dom_type_1"/>
</dbReference>
<dbReference type="PROSITE" id="PS00501">
    <property type="entry name" value="SPASE_I_1"/>
    <property type="match status" value="1"/>
</dbReference>
<evidence type="ECO:0000256" key="20">
    <source>
        <dbReference type="PROSITE-ProRule" id="PRU01211"/>
    </source>
</evidence>
<organism evidence="25 26">
    <name type="scientific">Trichinella papuae</name>
    <dbReference type="NCBI Taxonomy" id="268474"/>
    <lineage>
        <taxon>Eukaryota</taxon>
        <taxon>Metazoa</taxon>
        <taxon>Ecdysozoa</taxon>
        <taxon>Nematoda</taxon>
        <taxon>Enoplea</taxon>
        <taxon>Dorylaimia</taxon>
        <taxon>Trichinellida</taxon>
        <taxon>Trichinellidae</taxon>
        <taxon>Trichinella</taxon>
    </lineage>
</organism>
<comment type="function">
    <text evidence="18">Catalytic component of the signal peptidase complex (SPC) which catalyzes the cleavage of N-terminal signal sequences from nascent proteins as they are translocated into the lumen of the endoplasmic reticulum. Specifically cleaves N-terminal signal peptides that contain a hydrophobic alpha-helix (h-region) shorter than 18-20 amino acids.</text>
</comment>
<dbReference type="InterPro" id="IPR006026">
    <property type="entry name" value="Peptidase_Metallo"/>
</dbReference>
<dbReference type="CDD" id="cd06530">
    <property type="entry name" value="S26_SPase_I"/>
    <property type="match status" value="1"/>
</dbReference>
<comment type="similarity">
    <text evidence="3">Belongs to the peptidase S26B family.</text>
</comment>
<dbReference type="Gene3D" id="3.30.1370.10">
    <property type="entry name" value="K Homology domain, type 1"/>
    <property type="match status" value="1"/>
</dbReference>
<dbReference type="Gene3D" id="2.60.120.290">
    <property type="entry name" value="Spermadhesin, CUB domain"/>
    <property type="match status" value="1"/>
</dbReference>
<evidence type="ECO:0000256" key="4">
    <source>
        <dbReference type="ARBA" id="ARBA00022536"/>
    </source>
</evidence>
<dbReference type="GO" id="GO:0009003">
    <property type="term" value="F:signal peptidase activity"/>
    <property type="evidence" value="ECO:0007669"/>
    <property type="project" value="UniProtKB-EC"/>
</dbReference>
<dbReference type="Gene3D" id="3.40.390.10">
    <property type="entry name" value="Collagenase (Catalytic Domain)"/>
    <property type="match status" value="1"/>
</dbReference>
<dbReference type="Proteomes" id="UP000054843">
    <property type="component" value="Unassembled WGS sequence"/>
</dbReference>
<gene>
    <name evidence="25" type="primary">SEC11A</name>
    <name evidence="25" type="ORF">T10_12690</name>
</gene>
<evidence type="ECO:0000256" key="14">
    <source>
        <dbReference type="ARBA" id="ARBA00023049"/>
    </source>
</evidence>
<dbReference type="EMBL" id="JYDO01000173">
    <property type="protein sequence ID" value="KRZ68161.1"/>
    <property type="molecule type" value="Genomic_DNA"/>
</dbReference>
<comment type="cofactor">
    <cofactor evidence="20 21">
        <name>Zn(2+)</name>
        <dbReference type="ChEBI" id="CHEBI:29105"/>
    </cofactor>
    <text evidence="20 21">Binds 1 zinc ion per subunit.</text>
</comment>
<dbReference type="SUPFAM" id="SSF51306">
    <property type="entry name" value="LexA/Signal peptidase"/>
    <property type="match status" value="1"/>
</dbReference>
<evidence type="ECO:0000256" key="12">
    <source>
        <dbReference type="ARBA" id="ARBA00022968"/>
    </source>
</evidence>
<comment type="catalytic activity">
    <reaction evidence="1">
        <text>Cleavage of hydrophobic, N-terminal signal or leader sequences from secreted and periplasmic proteins.</text>
        <dbReference type="EC" id="3.4.21.89"/>
    </reaction>
</comment>
<evidence type="ECO:0000256" key="6">
    <source>
        <dbReference type="ARBA" id="ARBA00022692"/>
    </source>
</evidence>
<feature type="region of interest" description="Disordered" evidence="22">
    <location>
        <begin position="781"/>
        <end position="811"/>
    </location>
</feature>
<dbReference type="SUPFAM" id="SSF55486">
    <property type="entry name" value="Metalloproteases ('zincins'), catalytic domain"/>
    <property type="match status" value="1"/>
</dbReference>
<dbReference type="SMART" id="SM00235">
    <property type="entry name" value="ZnMc"/>
    <property type="match status" value="1"/>
</dbReference>
<evidence type="ECO:0000259" key="24">
    <source>
        <dbReference type="PROSITE" id="PS51864"/>
    </source>
</evidence>
<keyword evidence="10 20" id="KW-0862">Zinc</keyword>
<dbReference type="EC" id="3.4.24.-" evidence="21"/>
<reference evidence="25 26" key="1">
    <citation type="submission" date="2015-01" db="EMBL/GenBank/DDBJ databases">
        <title>Evolution of Trichinella species and genotypes.</title>
        <authorList>
            <person name="Korhonen P.K."/>
            <person name="Edoardo P."/>
            <person name="Giuseppe L.R."/>
            <person name="Gasser R.B."/>
        </authorList>
    </citation>
    <scope>NUCLEOTIDE SEQUENCE [LARGE SCALE GENOMIC DNA]</scope>
    <source>
        <strain evidence="25">ISS1980</strain>
    </source>
</reference>
<feature type="binding site" evidence="20">
    <location>
        <position position="366"/>
    </location>
    <ligand>
        <name>Zn(2+)</name>
        <dbReference type="ChEBI" id="CHEBI:29105"/>
        <note>catalytic</note>
    </ligand>
</feature>
<evidence type="ECO:0000256" key="17">
    <source>
        <dbReference type="ARBA" id="ARBA00023180"/>
    </source>
</evidence>
<dbReference type="GO" id="GO:0004252">
    <property type="term" value="F:serine-type endopeptidase activity"/>
    <property type="evidence" value="ECO:0007669"/>
    <property type="project" value="InterPro"/>
</dbReference>
<dbReference type="InterPro" id="IPR000884">
    <property type="entry name" value="TSP1_rpt"/>
</dbReference>
<proteinExistence type="inferred from homology"/>
<evidence type="ECO:0000256" key="16">
    <source>
        <dbReference type="ARBA" id="ARBA00023157"/>
    </source>
</evidence>
<dbReference type="SUPFAM" id="SSF82895">
    <property type="entry name" value="TSP-1 type 1 repeat"/>
    <property type="match status" value="1"/>
</dbReference>
<keyword evidence="11" id="KW-0694">RNA-binding</keyword>
<dbReference type="CDD" id="cd04280">
    <property type="entry name" value="ZnMc_astacin_like"/>
    <property type="match status" value="1"/>
</dbReference>
<evidence type="ECO:0000256" key="2">
    <source>
        <dbReference type="ARBA" id="ARBA00004648"/>
    </source>
</evidence>
<dbReference type="GO" id="GO:0004222">
    <property type="term" value="F:metalloendopeptidase activity"/>
    <property type="evidence" value="ECO:0007669"/>
    <property type="project" value="UniProtKB-UniRule"/>
</dbReference>
<dbReference type="InterPro" id="IPR034035">
    <property type="entry name" value="Astacin-like_dom"/>
</dbReference>
<dbReference type="InterPro" id="IPR001506">
    <property type="entry name" value="Peptidase_M12A"/>
</dbReference>
<keyword evidence="15" id="KW-0472">Membrane</keyword>
<evidence type="ECO:0000313" key="25">
    <source>
        <dbReference type="EMBL" id="KRZ68161.1"/>
    </source>
</evidence>
<dbReference type="SMART" id="SM00209">
    <property type="entry name" value="TSP1"/>
    <property type="match status" value="1"/>
</dbReference>
<dbReference type="SUPFAM" id="SSF49854">
    <property type="entry name" value="Spermadhesin, CUB domain"/>
    <property type="match status" value="1"/>
</dbReference>
<evidence type="ECO:0000256" key="9">
    <source>
        <dbReference type="ARBA" id="ARBA00022824"/>
    </source>
</evidence>
<dbReference type="CDD" id="cd00041">
    <property type="entry name" value="CUB"/>
    <property type="match status" value="1"/>
</dbReference>
<name>A0A0V1M8P2_9BILA</name>
<feature type="binding site" evidence="20">
    <location>
        <position position="370"/>
    </location>
    <ligand>
        <name>Zn(2+)</name>
        <dbReference type="ChEBI" id="CHEBI:29105"/>
        <note>catalytic</note>
    </ligand>
</feature>
<dbReference type="PROSITE" id="PS51864">
    <property type="entry name" value="ASTACIN"/>
    <property type="match status" value="1"/>
</dbReference>
<dbReference type="GO" id="GO:0003723">
    <property type="term" value="F:RNA binding"/>
    <property type="evidence" value="ECO:0007669"/>
    <property type="project" value="UniProtKB-KW"/>
</dbReference>
<dbReference type="InterPro" id="IPR019758">
    <property type="entry name" value="Pept_S26A_signal_pept_1_CS"/>
</dbReference>
<dbReference type="GO" id="GO:0006465">
    <property type="term" value="P:signal peptide processing"/>
    <property type="evidence" value="ECO:0007669"/>
    <property type="project" value="InterPro"/>
</dbReference>
<dbReference type="PROSITE" id="PS50092">
    <property type="entry name" value="TSP1"/>
    <property type="match status" value="1"/>
</dbReference>
<evidence type="ECO:0000256" key="11">
    <source>
        <dbReference type="ARBA" id="ARBA00022884"/>
    </source>
</evidence>
<feature type="non-terminal residue" evidence="25">
    <location>
        <position position="1"/>
    </location>
</feature>
<dbReference type="Pfam" id="PF21262">
    <property type="entry name" value="RRP40_S1"/>
    <property type="match status" value="1"/>
</dbReference>
<dbReference type="InterPro" id="IPR035914">
    <property type="entry name" value="Sperma_CUB_dom_sf"/>
</dbReference>
<dbReference type="InterPro" id="IPR024079">
    <property type="entry name" value="MetalloPept_cat_dom_sf"/>
</dbReference>
<dbReference type="Gene3D" id="2.40.50.140">
    <property type="entry name" value="Nucleic acid-binding proteins"/>
    <property type="match status" value="1"/>
</dbReference>
<keyword evidence="13" id="KW-1133">Transmembrane helix</keyword>
<dbReference type="Gene3D" id="2.20.100.10">
    <property type="entry name" value="Thrombospondin type-1 (TSP1) repeat"/>
    <property type="match status" value="1"/>
</dbReference>
<dbReference type="SMART" id="SM00042">
    <property type="entry name" value="CUB"/>
    <property type="match status" value="1"/>
</dbReference>
<evidence type="ECO:0000256" key="18">
    <source>
        <dbReference type="ARBA" id="ARBA00045533"/>
    </source>
</evidence>
<feature type="compositionally biased region" description="Basic and acidic residues" evidence="22">
    <location>
        <begin position="792"/>
        <end position="806"/>
    </location>
</feature>
<feature type="domain" description="Peptidase M12A" evidence="24">
    <location>
        <begin position="268"/>
        <end position="472"/>
    </location>
</feature>
<dbReference type="PANTHER" id="PTHR10806:SF6">
    <property type="entry name" value="SIGNAL PEPTIDASE COMPLEX CATALYTIC SUBUNIT SEC11"/>
    <property type="match status" value="1"/>
</dbReference>
<keyword evidence="14 21" id="KW-0482">Metalloprotease</keyword>
<evidence type="ECO:0000256" key="15">
    <source>
        <dbReference type="ARBA" id="ARBA00023136"/>
    </source>
</evidence>
<comment type="caution">
    <text evidence="25">The sequence shown here is derived from an EMBL/GenBank/DDBJ whole genome shotgun (WGS) entry which is preliminary data.</text>
</comment>
<dbReference type="Pfam" id="PF01400">
    <property type="entry name" value="Astacin"/>
    <property type="match status" value="1"/>
</dbReference>
<dbReference type="PRINTS" id="PR00480">
    <property type="entry name" value="ASTACIN"/>
</dbReference>
<feature type="domain" description="CUB" evidence="23">
    <location>
        <begin position="516"/>
        <end position="632"/>
    </location>
</feature>
<evidence type="ECO:0000256" key="10">
    <source>
        <dbReference type="ARBA" id="ARBA00022833"/>
    </source>
</evidence>
<evidence type="ECO:0000256" key="5">
    <source>
        <dbReference type="ARBA" id="ARBA00022670"/>
    </source>
</evidence>
<sequence length="1465" mass="166526">LSFTFRVIYIPLVVKATITHVKECKFLYSHIEEITNFFYKKNMLYNLIITLTSTATVYCFTIGQSALESGRFIGAGSERRKDLFEQSDKLIQWCQQMTANNFADCERELKNWCYDLGNKVKLRNLPDVCLPLFRTDTDDIAQPTSGKIFNNFYSNKPKSVYTEAVTKEQIRELKAAFSAIELNSFGERFQNDSMKKLKPIFDTQKNIRRSSNSFATAANELDVNNLKTLFMGDLKLTNNQWKALMEEAKTLQRSTDEQVYRDLRSSKNAQRPIIEKWHTNHILYRVETSLKDASRDAILRALQRWQESTCIRFEEHDQLEPNVALINFVDDSQSDNGCSSFVGRVGGIQNISIAWPRCSSEGIVSHQIGHALGLLHEHSRPDRDEHLIINYEQIVSEHRDVVSRLSSRVFEHFRSMYDPGSVMHMPPTVKNLMTNADELTMLAMDPNYQSTFGQRISPSFLDYKLINMMYCNNKCSTKLNCLHGGYVDVNDCSRCTCPTGFEGPLCEHVDSGGDHCGGELISSDQPMLVQSPSYPESFQPYQECYWLLKAPSNNQKVVLEFVDVFDFPCEEVCSDSYVELNAGPNFDQTGYRFCCNTQPPSKIYYSNGSEMLIIFKAGTKTANGFRVRYWTAPKEEKITPAPEVIIDSCPCEQWSEWSPCSQNCGGCGNTVRQRICHSGIGLSCPATQSRLCNLDQCVGSKVILNNGEFHILFNGCCVGLFPDDEGHCQQPGDIASILGSLIPINMERKIVFVLIFTPYEETELNCQNTLESALKTMSSKPGCSKTLTKKSKNSDKRSLGRKKMMEDSENALRNSPQMQKKLVFPGDDLGPVFHLPFAMGPGVRLSSNQLISTHFGMVLQRKDGIWIDFCEKAYFPYAGDRVVGIVVGKWMDYWKVEIGAWKTAIIHYLSFENATKRMRPVVNTGDIIYGRLKHDIEPELVCKDEMGKANDFGILPGDGMMLKMPPAYARRLLGRKKQVLLAVGKEVPCELTIGMNGWVWIRASTARQRMAISHALQLGNIVPYHRQAEVIKAAFKNFTSNECVDFSKMLKSLFDFSMFNEVKRMNKRQLLYQVLNCMMIVCSALMTWKSLIVLTGSESPVVVVLSGSMEPAFYRGDLLFLTNTDDPIHAGDVTVFKIEGREIPIVHRVLKVHQDANGEVLFLTKGDNNAVDDRGLYAPGQFWLKRKDVIGRAKGCVPYVGIVTILMNDYPKLKIKECIPSINAKTYYGKLFLVSDVIPDGMDVNLKLEHRPPSAEENKIGNKLSKDFNNLFVNNIFYRGFRQKSYLGNFLNAAAFVARHCVGPAFKSVNKWHNANGKTSTSQRKQPAYMQMKITVNNPEESLHKKWLLEHTNNFGNNNYCIMYKNKINFKNTHLMLMKKQNRFLGTLHRNVSLSAVKVAMMKSFIASSHQLFKKALTILIFAIYTIIFQFPSLSTNPYFTQIYSMPFLEQDFKIYIPILHNTTR</sequence>
<evidence type="ECO:0000256" key="13">
    <source>
        <dbReference type="ARBA" id="ARBA00022989"/>
    </source>
</evidence>
<evidence type="ECO:0000256" key="19">
    <source>
        <dbReference type="PROSITE-ProRule" id="PRU00059"/>
    </source>
</evidence>
<dbReference type="OrthoDB" id="291007at2759"/>
<evidence type="ECO:0000256" key="1">
    <source>
        <dbReference type="ARBA" id="ARBA00000677"/>
    </source>
</evidence>
<keyword evidence="17" id="KW-0325">Glycoprotein</keyword>
<dbReference type="InterPro" id="IPR012340">
    <property type="entry name" value="NA-bd_OB-fold"/>
</dbReference>
<dbReference type="InterPro" id="IPR019533">
    <property type="entry name" value="Peptidase_S26"/>
</dbReference>
<protein>
    <recommendedName>
        <fullName evidence="21">Metalloendopeptidase</fullName>
        <ecNumber evidence="21">3.4.24.-</ecNumber>
    </recommendedName>
</protein>
<keyword evidence="6" id="KW-0812">Transmembrane</keyword>